<name>A0A0A7PL88_9SPHN</name>
<gene>
    <name evidence="2" type="ORF">SKP52_20050</name>
</gene>
<accession>A0A0A7PL88</accession>
<dbReference type="Proteomes" id="UP000030907">
    <property type="component" value="Chromosome"/>
</dbReference>
<organism evidence="2 3">
    <name type="scientific">Sphingopyxis fribergensis</name>
    <dbReference type="NCBI Taxonomy" id="1515612"/>
    <lineage>
        <taxon>Bacteria</taxon>
        <taxon>Pseudomonadati</taxon>
        <taxon>Pseudomonadota</taxon>
        <taxon>Alphaproteobacteria</taxon>
        <taxon>Sphingomonadales</taxon>
        <taxon>Sphingomonadaceae</taxon>
        <taxon>Sphingopyxis</taxon>
    </lineage>
</organism>
<keyword evidence="3" id="KW-1185">Reference proteome</keyword>
<dbReference type="STRING" id="1515612.SKP52_20050"/>
<dbReference type="KEGG" id="sphk:SKP52_20050"/>
<dbReference type="EMBL" id="CP009122">
    <property type="protein sequence ID" value="AJA10876.1"/>
    <property type="molecule type" value="Genomic_DNA"/>
</dbReference>
<feature type="region of interest" description="Disordered" evidence="1">
    <location>
        <begin position="82"/>
        <end position="138"/>
    </location>
</feature>
<proteinExistence type="predicted"/>
<protein>
    <submittedName>
        <fullName evidence="2">Uncharacterized protein</fullName>
    </submittedName>
</protein>
<reference evidence="2 3" key="1">
    <citation type="journal article" date="2015" name="Int. J. Syst. Evol. Microbiol.">
        <title>Description of Sphingopyxis fribergensis sp. nov. - a soil bacterium with the ability to degrade styrene and phenylacetic acid.</title>
        <authorList>
            <person name="Oelschlagel M."/>
            <person name="Ruckert C."/>
            <person name="Kalinowski J."/>
            <person name="Schmidt G."/>
            <person name="Schlomann M."/>
            <person name="Tischler D."/>
        </authorList>
    </citation>
    <scope>NUCLEOTIDE SEQUENCE [LARGE SCALE GENOMIC DNA]</scope>
    <source>
        <strain evidence="2 3">Kp5.2</strain>
    </source>
</reference>
<evidence type="ECO:0000256" key="1">
    <source>
        <dbReference type="SAM" id="MobiDB-lite"/>
    </source>
</evidence>
<dbReference type="HOGENOM" id="CLU_1853932_0_0_5"/>
<evidence type="ECO:0000313" key="3">
    <source>
        <dbReference type="Proteomes" id="UP000030907"/>
    </source>
</evidence>
<dbReference type="AlphaFoldDB" id="A0A0A7PL88"/>
<evidence type="ECO:0000313" key="2">
    <source>
        <dbReference type="EMBL" id="AJA10876.1"/>
    </source>
</evidence>
<sequence length="138" mass="14515">MVLETRLAYAAYAGREGKISLREMSHRRRALPAPEQIEISGLAEPNGLVAQSLNLPAFIGRAPVGTVKLQAGINRGVGQLAGAQTSREETEQVEQETQAQALKFRWPESGGSSAARRSLKSAQEAVGGGPAQGIVPVG</sequence>